<sequence length="429" mass="48003">MNRLRPSDHRPRTFIDLFSGAGGMSYGFHAHPSFRVVAAFDGERGKPSSGKGRSGCNETFRHNLDLAPTSTDLAHVDDGFIEAARGDILGGRDLDVLSAYPPCTGFSRANPNNHLDDDERNSLVVRTTRWVRLLVPRVLVMENARELLKGNFAHHFRELRRQLERMAYDVHASIHMLDRFGLPQRRERALVVATRLPIGAKGLEDLWQGYEIDRKATHVRRCIGHLPPVSAGERHPEDPFHVSPGMNGTTLARIHAIPVDGGSWIDLRDHRDADLLMTPAMKRYVAARDFGSHPDVYGRMAWDRPAVTLKRECAHVGNGRYSHPEQDRLCTLRELALLQGFPEHYRFGGGSLSNQYRHIGDAVPPLISHQLAHVVEWMFTGEKPNVADCVLPGTSLRADDIQPAAIQPRRSSLATEARLEVSAASPRRI</sequence>
<dbReference type="InterPro" id="IPR001525">
    <property type="entry name" value="C5_MeTfrase"/>
</dbReference>
<feature type="active site" evidence="7">
    <location>
        <position position="103"/>
    </location>
</feature>
<evidence type="ECO:0000256" key="3">
    <source>
        <dbReference type="ARBA" id="ARBA00022679"/>
    </source>
</evidence>
<keyword evidence="5" id="KW-0680">Restriction system</keyword>
<dbReference type="InterPro" id="IPR029063">
    <property type="entry name" value="SAM-dependent_MTases_sf"/>
</dbReference>
<protein>
    <recommendedName>
        <fullName evidence="1">DNA (cytosine-5-)-methyltransferase</fullName>
        <ecNumber evidence="1">2.1.1.37</ecNumber>
    </recommendedName>
</protein>
<evidence type="ECO:0000256" key="4">
    <source>
        <dbReference type="ARBA" id="ARBA00022691"/>
    </source>
</evidence>
<keyword evidence="2 7" id="KW-0489">Methyltransferase</keyword>
<dbReference type="AlphaFoldDB" id="A0A1H3BWI2"/>
<dbReference type="NCBIfam" id="TIGR00675">
    <property type="entry name" value="dcm"/>
    <property type="match status" value="1"/>
</dbReference>
<dbReference type="PRINTS" id="PR00105">
    <property type="entry name" value="C5METTRFRASE"/>
</dbReference>
<dbReference type="OrthoDB" id="9813719at2"/>
<evidence type="ECO:0000256" key="8">
    <source>
        <dbReference type="RuleBase" id="RU000416"/>
    </source>
</evidence>
<name>A0A1H3BWI2_THIRO</name>
<dbReference type="Gene3D" id="3.40.50.150">
    <property type="entry name" value="Vaccinia Virus protein VP39"/>
    <property type="match status" value="1"/>
</dbReference>
<reference evidence="10" key="1">
    <citation type="submission" date="2016-10" db="EMBL/GenBank/DDBJ databases">
        <authorList>
            <person name="Varghese N."/>
            <person name="Submissions S."/>
        </authorList>
    </citation>
    <scope>NUCLEOTIDE SEQUENCE [LARGE SCALE GENOMIC DNA]</scope>
    <source>
        <strain evidence="10">DSM 217</strain>
    </source>
</reference>
<dbReference type="PANTHER" id="PTHR10629">
    <property type="entry name" value="CYTOSINE-SPECIFIC METHYLTRANSFERASE"/>
    <property type="match status" value="1"/>
</dbReference>
<dbReference type="GO" id="GO:0003886">
    <property type="term" value="F:DNA (cytosine-5-)-methyltransferase activity"/>
    <property type="evidence" value="ECO:0007669"/>
    <property type="project" value="UniProtKB-EC"/>
</dbReference>
<evidence type="ECO:0000256" key="2">
    <source>
        <dbReference type="ARBA" id="ARBA00022603"/>
    </source>
</evidence>
<keyword evidence="10" id="KW-1185">Reference proteome</keyword>
<dbReference type="EMBL" id="FNNZ01000028">
    <property type="protein sequence ID" value="SDX46277.1"/>
    <property type="molecule type" value="Genomic_DNA"/>
</dbReference>
<comment type="catalytic activity">
    <reaction evidence="6">
        <text>a 2'-deoxycytidine in DNA + S-adenosyl-L-methionine = a 5-methyl-2'-deoxycytidine in DNA + S-adenosyl-L-homocysteine + H(+)</text>
        <dbReference type="Rhea" id="RHEA:13681"/>
        <dbReference type="Rhea" id="RHEA-COMP:11369"/>
        <dbReference type="Rhea" id="RHEA-COMP:11370"/>
        <dbReference type="ChEBI" id="CHEBI:15378"/>
        <dbReference type="ChEBI" id="CHEBI:57856"/>
        <dbReference type="ChEBI" id="CHEBI:59789"/>
        <dbReference type="ChEBI" id="CHEBI:85452"/>
        <dbReference type="ChEBI" id="CHEBI:85454"/>
        <dbReference type="EC" id="2.1.1.37"/>
    </reaction>
</comment>
<proteinExistence type="inferred from homology"/>
<evidence type="ECO:0000256" key="5">
    <source>
        <dbReference type="ARBA" id="ARBA00022747"/>
    </source>
</evidence>
<evidence type="ECO:0000313" key="10">
    <source>
        <dbReference type="Proteomes" id="UP000198816"/>
    </source>
</evidence>
<evidence type="ECO:0000256" key="7">
    <source>
        <dbReference type="PROSITE-ProRule" id="PRU01016"/>
    </source>
</evidence>
<dbReference type="STRING" id="1058.SAMN05421783_1287"/>
<accession>A0A1H3BWI2</accession>
<keyword evidence="3 7" id="KW-0808">Transferase</keyword>
<dbReference type="GO" id="GO:0044027">
    <property type="term" value="P:negative regulation of gene expression via chromosomal CpG island methylation"/>
    <property type="evidence" value="ECO:0007669"/>
    <property type="project" value="TreeGrafter"/>
</dbReference>
<dbReference type="PANTHER" id="PTHR10629:SF52">
    <property type="entry name" value="DNA (CYTOSINE-5)-METHYLTRANSFERASE 1"/>
    <property type="match status" value="1"/>
</dbReference>
<dbReference type="GO" id="GO:0032259">
    <property type="term" value="P:methylation"/>
    <property type="evidence" value="ECO:0007669"/>
    <property type="project" value="UniProtKB-KW"/>
</dbReference>
<evidence type="ECO:0000313" key="9">
    <source>
        <dbReference type="EMBL" id="SDX46277.1"/>
    </source>
</evidence>
<organism evidence="9 10">
    <name type="scientific">Thiocapsa roseopersicina</name>
    <dbReference type="NCBI Taxonomy" id="1058"/>
    <lineage>
        <taxon>Bacteria</taxon>
        <taxon>Pseudomonadati</taxon>
        <taxon>Pseudomonadota</taxon>
        <taxon>Gammaproteobacteria</taxon>
        <taxon>Chromatiales</taxon>
        <taxon>Chromatiaceae</taxon>
        <taxon>Thiocapsa</taxon>
    </lineage>
</organism>
<dbReference type="SUPFAM" id="SSF53335">
    <property type="entry name" value="S-adenosyl-L-methionine-dependent methyltransferases"/>
    <property type="match status" value="1"/>
</dbReference>
<dbReference type="Gene3D" id="3.90.120.10">
    <property type="entry name" value="DNA Methylase, subunit A, domain 2"/>
    <property type="match status" value="1"/>
</dbReference>
<comment type="similarity">
    <text evidence="7 8">Belongs to the class I-like SAM-binding methyltransferase superfamily. C5-methyltransferase family.</text>
</comment>
<dbReference type="PROSITE" id="PS51679">
    <property type="entry name" value="SAM_MT_C5"/>
    <property type="match status" value="1"/>
</dbReference>
<dbReference type="Proteomes" id="UP000198816">
    <property type="component" value="Unassembled WGS sequence"/>
</dbReference>
<dbReference type="GO" id="GO:0003677">
    <property type="term" value="F:DNA binding"/>
    <property type="evidence" value="ECO:0007669"/>
    <property type="project" value="TreeGrafter"/>
</dbReference>
<dbReference type="Pfam" id="PF00145">
    <property type="entry name" value="DNA_methylase"/>
    <property type="match status" value="1"/>
</dbReference>
<evidence type="ECO:0000256" key="1">
    <source>
        <dbReference type="ARBA" id="ARBA00011975"/>
    </source>
</evidence>
<evidence type="ECO:0000256" key="6">
    <source>
        <dbReference type="ARBA" id="ARBA00047422"/>
    </source>
</evidence>
<dbReference type="GO" id="GO:0009307">
    <property type="term" value="P:DNA restriction-modification system"/>
    <property type="evidence" value="ECO:0007669"/>
    <property type="project" value="UniProtKB-KW"/>
</dbReference>
<gene>
    <name evidence="9" type="ORF">SAMN05421783_1287</name>
</gene>
<dbReference type="RefSeq" id="WP_093036960.1">
    <property type="nucleotide sequence ID" value="NZ_FNNZ01000028.1"/>
</dbReference>
<dbReference type="EC" id="2.1.1.37" evidence="1"/>
<keyword evidence="4 7" id="KW-0949">S-adenosyl-L-methionine</keyword>
<dbReference type="InterPro" id="IPR050390">
    <property type="entry name" value="C5-Methyltransferase"/>
</dbReference>